<dbReference type="InterPro" id="IPR002182">
    <property type="entry name" value="NB-ARC"/>
</dbReference>
<dbReference type="PANTHER" id="PTHR33463:SF214">
    <property type="entry name" value="NB-ARC DOMAIN-CONTAINING DISEASE RESISTANCE PROTEIN"/>
    <property type="match status" value="1"/>
</dbReference>
<dbReference type="PANTHER" id="PTHR33463">
    <property type="entry name" value="NB-ARC DOMAIN-CONTAINING PROTEIN-RELATED"/>
    <property type="match status" value="1"/>
</dbReference>
<dbReference type="Gene3D" id="1.10.8.430">
    <property type="entry name" value="Helical domain of apoptotic protease-activating factors"/>
    <property type="match status" value="1"/>
</dbReference>
<gene>
    <name evidence="8" type="ORF">COLO4_13570</name>
</gene>
<dbReference type="PRINTS" id="PR00364">
    <property type="entry name" value="DISEASERSIST"/>
</dbReference>
<accession>A0A1R3JVV5</accession>
<keyword evidence="5" id="KW-0175">Coiled coil</keyword>
<feature type="domain" description="NB-ARC" evidence="6">
    <location>
        <begin position="165"/>
        <end position="335"/>
    </location>
</feature>
<feature type="domain" description="Disease resistance protein At4g27190-like leucine-rich repeats" evidence="7">
    <location>
        <begin position="1261"/>
        <end position="1384"/>
    </location>
</feature>
<dbReference type="Pfam" id="PF00931">
    <property type="entry name" value="NB-ARC"/>
    <property type="match status" value="1"/>
</dbReference>
<reference evidence="9" key="1">
    <citation type="submission" date="2013-09" db="EMBL/GenBank/DDBJ databases">
        <title>Corchorus olitorius genome sequencing.</title>
        <authorList>
            <person name="Alam M."/>
            <person name="Haque M.S."/>
            <person name="Islam M.S."/>
            <person name="Emdad E.M."/>
            <person name="Islam M.M."/>
            <person name="Ahmed B."/>
            <person name="Halim A."/>
            <person name="Hossen Q.M.M."/>
            <person name="Hossain M.Z."/>
            <person name="Ahmed R."/>
            <person name="Khan M.M."/>
            <person name="Islam R."/>
            <person name="Rashid M.M."/>
            <person name="Khan S.A."/>
            <person name="Rahman M.S."/>
            <person name="Alam M."/>
            <person name="Yahiya A.S."/>
            <person name="Khan M.S."/>
            <person name="Azam M.S."/>
            <person name="Haque T."/>
            <person name="Lashkar M.Z.H."/>
            <person name="Akhand A.I."/>
            <person name="Morshed G."/>
            <person name="Roy S."/>
            <person name="Uddin K.S."/>
            <person name="Rabeya T."/>
            <person name="Hossain A.S."/>
            <person name="Chowdhury A."/>
            <person name="Snigdha A.R."/>
            <person name="Mortoza M.S."/>
            <person name="Matin S.A."/>
            <person name="Hoque S.M.E."/>
            <person name="Islam M.K."/>
            <person name="Roy D.K."/>
            <person name="Haider R."/>
            <person name="Moosa M.M."/>
            <person name="Elias S.M."/>
            <person name="Hasan A.M."/>
            <person name="Jahan S."/>
            <person name="Shafiuddin M."/>
            <person name="Mahmood N."/>
            <person name="Shommy N.S."/>
        </authorList>
    </citation>
    <scope>NUCLEOTIDE SEQUENCE [LARGE SCALE GENOMIC DNA]</scope>
    <source>
        <strain evidence="9">cv. O-4</strain>
    </source>
</reference>
<dbReference type="Gene3D" id="3.40.50.300">
    <property type="entry name" value="P-loop containing nucleotide triphosphate hydrolases"/>
    <property type="match status" value="1"/>
</dbReference>
<keyword evidence="4" id="KW-0067">ATP-binding</keyword>
<proteinExistence type="inferred from homology"/>
<dbReference type="OrthoDB" id="996754at2759"/>
<feature type="coiled-coil region" evidence="5">
    <location>
        <begin position="37"/>
        <end position="71"/>
    </location>
</feature>
<organism evidence="8 9">
    <name type="scientific">Corchorus olitorius</name>
    <dbReference type="NCBI Taxonomy" id="93759"/>
    <lineage>
        <taxon>Eukaryota</taxon>
        <taxon>Viridiplantae</taxon>
        <taxon>Streptophyta</taxon>
        <taxon>Embryophyta</taxon>
        <taxon>Tracheophyta</taxon>
        <taxon>Spermatophyta</taxon>
        <taxon>Magnoliopsida</taxon>
        <taxon>eudicotyledons</taxon>
        <taxon>Gunneridae</taxon>
        <taxon>Pentapetalae</taxon>
        <taxon>rosids</taxon>
        <taxon>malvids</taxon>
        <taxon>Malvales</taxon>
        <taxon>Malvaceae</taxon>
        <taxon>Grewioideae</taxon>
        <taxon>Apeibeae</taxon>
        <taxon>Corchorus</taxon>
    </lineage>
</organism>
<feature type="domain" description="Disease resistance protein At4g27190-like leucine-rich repeats" evidence="7">
    <location>
        <begin position="1389"/>
        <end position="1493"/>
    </location>
</feature>
<evidence type="ECO:0000256" key="2">
    <source>
        <dbReference type="ARBA" id="ARBA00022741"/>
    </source>
</evidence>
<dbReference type="InterPro" id="IPR027417">
    <property type="entry name" value="P-loop_NTPase"/>
</dbReference>
<keyword evidence="3" id="KW-0611">Plant defense</keyword>
<feature type="domain" description="Disease resistance protein At4g27190-like leucine-rich repeats" evidence="7">
    <location>
        <begin position="1849"/>
        <end position="1971"/>
    </location>
</feature>
<dbReference type="SUPFAM" id="SSF52058">
    <property type="entry name" value="L domain-like"/>
    <property type="match status" value="1"/>
</dbReference>
<feature type="domain" description="Disease resistance protein At4g27190-like leucine-rich repeats" evidence="7">
    <location>
        <begin position="1014"/>
        <end position="1166"/>
    </location>
</feature>
<name>A0A1R3JVV5_9ROSI</name>
<evidence type="ECO:0000256" key="4">
    <source>
        <dbReference type="ARBA" id="ARBA00022840"/>
    </source>
</evidence>
<dbReference type="EMBL" id="AWUE01015203">
    <property type="protein sequence ID" value="OMO99012.1"/>
    <property type="molecule type" value="Genomic_DNA"/>
</dbReference>
<protein>
    <submittedName>
        <fullName evidence="8">Disease resistance protein</fullName>
    </submittedName>
</protein>
<dbReference type="SUPFAM" id="SSF52540">
    <property type="entry name" value="P-loop containing nucleoside triphosphate hydrolases"/>
    <property type="match status" value="1"/>
</dbReference>
<evidence type="ECO:0000259" key="6">
    <source>
        <dbReference type="Pfam" id="PF00931"/>
    </source>
</evidence>
<dbReference type="Pfam" id="PF23247">
    <property type="entry name" value="LRR_RPS2"/>
    <property type="match status" value="8"/>
</dbReference>
<evidence type="ECO:0000313" key="9">
    <source>
        <dbReference type="Proteomes" id="UP000187203"/>
    </source>
</evidence>
<comment type="similarity">
    <text evidence="1">Belongs to the disease resistance NB-LRR family.</text>
</comment>
<dbReference type="InterPro" id="IPR042197">
    <property type="entry name" value="Apaf_helical"/>
</dbReference>
<dbReference type="Proteomes" id="UP000187203">
    <property type="component" value="Unassembled WGS sequence"/>
</dbReference>
<sequence>MEVATGAAANVTAEVAKGIFQEAKRYIRYVIFYKKKVELFEEKLQTLIAKRTSVEEEVDVAKRNVQKIKADVEEWCHRVDEKIDQQLKTVGVLEFKAKNKCFIHLCPPIQSRYRLSKEAEEAVKAFQDLINEECRLSRPVGFLDVPEDNVDEPAKDFEAFESRQKVFNDIMEAVKDPRISMIGVHGMGGVGKSTLLKEVVRQVKTEKLFDWVVMVAVTENPIILTIQDQIAELLGLELKEKTVHTRALRLRQRFKEEKKILLVLDDLWAKLDFNEVGLIPFGDRDAQKRCKILLASRSQNVLLEFEEMDAQNTFPIDVLDDKEASNLFMKIVGENISPELQIEGNEIAARCGGLPVAISTVARTLRNKSISAWRSARKQLENPSSGGLKDISAAVYTALKLSYDHIEGEKVKRFFLFCSMLPHDALIQDVLKYSIGLGLLLGDYRVEDARDRLLTWVSHLKASGLLMDSYNNNDCFDMHDIICNVAMSIASMENNNVLVLKQEDVLKEWPKAETMKQCGWIKLRVDSNTVLPDEVECPQLTFLHIVGEDRSTKVPPDFFKKMKMLKVLDLTDMDLSSFPSSIGLLSSLQTLCLDESSLGDITVVGQLKALEILSLWNSDIEKLPKEIGELVELRLLDLRGCTKLNIIQPGILSRLTKLEELYMGEGFSQWDGDANASLNELSSLSHLTTLEVHISDAKMVLGNISFFQKLERYKIFIGEVWNWFGDYEYSKTLKLQLNTSIHHLHHAIKMLFERTEDLYLDGLKGVKIALDEFKDDGGFPHLKNLHIQNGLEIQYIIDDDEVAERNDFRELRSLTLEGLPKLISFCFGDERGSTSNTQHQCLTLFGVKVVLPCLEKLRISSINVERIWGDKISYCSQNLTKLIIKGCDKLNHLLSASMARSLTRLKYFKVVGCKSLTEIISMEDAEINGDKASILFPQLNTLKMRDLQHLKGFCSENYNNIDFVCLELLKIENCPKLKGFIYNSAVEDNHSQALFNKDNHSQALFNKEVKFPRLEKLTISHLENIKMIWHGQDQLSTNSFSQLEELVVKDCDELLTIFPPNMSRIFKGLKTLTISNCVSLEAVFVFQRLSSVEETTQVVATQLNNLELTNLPTLKQIWREDPQGLCTYENLSEVYVTDCQSLKNVFPASVATNLPQLKLLVIIRCGVEEIVANDEGTMEIAAISFKFDQLSFIMFWTLQNLKCFYPGKHTIRWRSLKTLNTYHCPKLKVLGTQLLNQPDSNEDEPTFQQPLFLVEKVIGKLEDVTLNSDDITMISESKISRSHFQQIKSVGLVSYSGESAVFPLSFLEGFSSLQKLEAFDCAFNDELFAHHCEENAVILPQIKTLCLILLNNLERIWKQDSRVERILPNLETLQLESCEKLITLGLGSSASFRNLDSLEVDRCKVMVNLVPFSALQSLVQLKKLRIAECDSMKEIVGVDEDDEATHEIVVTFSRLKRVELEHLPNLRSFCSGKYTFKLPYLEDFIVSQCPELEVFCEGAIDVPRLGRLQVGEEDSRRDWDGDLNKTLRKLYEEKDRQNLRCLFTSSMAQCFLQLQNLEIDDCRNLEEVIILAKEDMMTQVFPKLESLLLKDLSKLKRFGRGNHFKSSSLKTLRIEGCPLFKTFISDSIIGNETHFIGQEAEENNSEIDFPPLFNEKVALPMLNDLTIRYIENLKRIWDDQQAADSFCNLEDLRVQECENLWSIFPFNMSGKLQKLKRLEILKCDSLEVIFEHQGTNSDMIETIPMFEFPQLTYLQLYRLPNLKGFYHKMHTTKWPSLEKVWVYECDNMEIMFASENQNFQDRHGEETELEIQIHHPLFFTNKDTFPCLEELRLDWNDIWSRQVPADDTSLPSDKLQRLWHNQLPEMSCCFLNLKKLKVGSCRFLNYVFPLPVAENFVHLESLSISDCENVKEVIVMSKFVEEGRIIKVFPRLQKMQLRCLPKLVRFCYGDYIEFPNLRKLLMWSCPEFTTFISNVAIGDEPQVDPNVGRKNSEVDVLCLFNDKVAFPNLQKLQLKANSKWKNIWHDKLTPYSFCELNFLELDLCHGLSSVFPFSMVDRLGKLENMEISRCFDLESIIEPCGLNSSESSTKFVFPKISYLRVDFLIELKSFYPRMHTAEWPSLKKLRVINCSNIVRVFAPENLNSQLDIPAKQHLFPFSMTKV</sequence>
<dbReference type="GO" id="GO:0006952">
    <property type="term" value="P:defense response"/>
    <property type="evidence" value="ECO:0007669"/>
    <property type="project" value="UniProtKB-KW"/>
</dbReference>
<dbReference type="InterPro" id="IPR050905">
    <property type="entry name" value="Plant_NBS-LRR"/>
</dbReference>
<feature type="domain" description="Disease resistance protein At4g27190-like leucine-rich repeats" evidence="7">
    <location>
        <begin position="854"/>
        <end position="982"/>
    </location>
</feature>
<evidence type="ECO:0000256" key="5">
    <source>
        <dbReference type="SAM" id="Coils"/>
    </source>
</evidence>
<feature type="domain" description="Disease resistance protein At4g27190-like leucine-rich repeats" evidence="7">
    <location>
        <begin position="1664"/>
        <end position="1794"/>
    </location>
</feature>
<dbReference type="InterPro" id="IPR032675">
    <property type="entry name" value="LRR_dom_sf"/>
</dbReference>
<dbReference type="SUPFAM" id="SSF52047">
    <property type="entry name" value="RNI-like"/>
    <property type="match status" value="4"/>
</dbReference>
<evidence type="ECO:0000313" key="8">
    <source>
        <dbReference type="EMBL" id="OMO99012.1"/>
    </source>
</evidence>
<keyword evidence="2" id="KW-0547">Nucleotide-binding</keyword>
<evidence type="ECO:0000259" key="7">
    <source>
        <dbReference type="Pfam" id="PF23247"/>
    </source>
</evidence>
<dbReference type="GO" id="GO:0043531">
    <property type="term" value="F:ADP binding"/>
    <property type="evidence" value="ECO:0007669"/>
    <property type="project" value="InterPro"/>
</dbReference>
<feature type="domain" description="Disease resistance protein At4g27190-like leucine-rich repeats" evidence="7">
    <location>
        <begin position="1535"/>
        <end position="1628"/>
    </location>
</feature>
<dbReference type="Gene3D" id="3.80.10.10">
    <property type="entry name" value="Ribonuclease Inhibitor"/>
    <property type="match status" value="5"/>
</dbReference>
<dbReference type="STRING" id="93759.A0A1R3JVV5"/>
<evidence type="ECO:0000256" key="3">
    <source>
        <dbReference type="ARBA" id="ARBA00022821"/>
    </source>
</evidence>
<evidence type="ECO:0000256" key="1">
    <source>
        <dbReference type="ARBA" id="ARBA00008894"/>
    </source>
</evidence>
<feature type="domain" description="Disease resistance protein At4g27190-like leucine-rich repeats" evidence="7">
    <location>
        <begin position="2009"/>
        <end position="2140"/>
    </location>
</feature>
<dbReference type="GO" id="GO:0005524">
    <property type="term" value="F:ATP binding"/>
    <property type="evidence" value="ECO:0007669"/>
    <property type="project" value="UniProtKB-KW"/>
</dbReference>
<dbReference type="InterPro" id="IPR057135">
    <property type="entry name" value="At4g27190-like_LRR"/>
</dbReference>
<comment type="caution">
    <text evidence="8">The sequence shown here is derived from an EMBL/GenBank/DDBJ whole genome shotgun (WGS) entry which is preliminary data.</text>
</comment>
<keyword evidence="9" id="KW-1185">Reference proteome</keyword>